<feature type="transmembrane region" description="Helical" evidence="2">
    <location>
        <begin position="398"/>
        <end position="421"/>
    </location>
</feature>
<proteinExistence type="predicted"/>
<gene>
    <name evidence="3" type="ORF">PHYEVI_LOCUS6998</name>
</gene>
<dbReference type="InterPro" id="IPR012464">
    <property type="entry name" value="DUF1676"/>
</dbReference>
<evidence type="ECO:0000313" key="3">
    <source>
        <dbReference type="EMBL" id="CAG9860649.1"/>
    </source>
</evidence>
<feature type="region of interest" description="Disordered" evidence="1">
    <location>
        <begin position="455"/>
        <end position="480"/>
    </location>
</feature>
<reference evidence="3" key="1">
    <citation type="submission" date="2022-01" db="EMBL/GenBank/DDBJ databases">
        <authorList>
            <person name="King R."/>
        </authorList>
    </citation>
    <scope>NUCLEOTIDE SEQUENCE</scope>
</reference>
<accession>A0A9N9XPD7</accession>
<keyword evidence="2" id="KW-0472">Membrane</keyword>
<keyword evidence="2" id="KW-1133">Transmembrane helix</keyword>
<feature type="compositionally biased region" description="Gly residues" evidence="1">
    <location>
        <begin position="455"/>
        <end position="478"/>
    </location>
</feature>
<dbReference type="EMBL" id="OU900096">
    <property type="protein sequence ID" value="CAG9860649.1"/>
    <property type="molecule type" value="Genomic_DNA"/>
</dbReference>
<feature type="transmembrane region" description="Helical" evidence="2">
    <location>
        <begin position="189"/>
        <end position="206"/>
    </location>
</feature>
<dbReference type="OrthoDB" id="8189012at2759"/>
<evidence type="ECO:0000313" key="4">
    <source>
        <dbReference type="Proteomes" id="UP001153712"/>
    </source>
</evidence>
<keyword evidence="2" id="KW-0812">Transmembrane</keyword>
<organism evidence="3 4">
    <name type="scientific">Phyllotreta striolata</name>
    <name type="common">Striped flea beetle</name>
    <name type="synonym">Crioceris striolata</name>
    <dbReference type="NCBI Taxonomy" id="444603"/>
    <lineage>
        <taxon>Eukaryota</taxon>
        <taxon>Metazoa</taxon>
        <taxon>Ecdysozoa</taxon>
        <taxon>Arthropoda</taxon>
        <taxon>Hexapoda</taxon>
        <taxon>Insecta</taxon>
        <taxon>Pterygota</taxon>
        <taxon>Neoptera</taxon>
        <taxon>Endopterygota</taxon>
        <taxon>Coleoptera</taxon>
        <taxon>Polyphaga</taxon>
        <taxon>Cucujiformia</taxon>
        <taxon>Chrysomeloidea</taxon>
        <taxon>Chrysomelidae</taxon>
        <taxon>Galerucinae</taxon>
        <taxon>Alticini</taxon>
        <taxon>Phyllotreta</taxon>
    </lineage>
</organism>
<evidence type="ECO:0000256" key="2">
    <source>
        <dbReference type="SAM" id="Phobius"/>
    </source>
</evidence>
<name>A0A9N9XPD7_PHYSR</name>
<protein>
    <submittedName>
        <fullName evidence="3">Uncharacterized protein</fullName>
    </submittedName>
</protein>
<dbReference type="GO" id="GO:0016020">
    <property type="term" value="C:membrane"/>
    <property type="evidence" value="ECO:0007669"/>
    <property type="project" value="TreeGrafter"/>
</dbReference>
<sequence>MSMAVSALPMVTSAFKHLPDAAMFFKPQLLVVSLTFISTIEPSSLRMFERILDQCSNKDEMFKCFKIQAIKVVDRAVRIKNMNIFEGVSLVTKRREGRNVENGLNLNESKLENLNSDQLDDMLENTTDRFMKTHQLEIKVPKILSDQQEEARKKKGQGGGGNAALYWALAIKGTFLAIAYQGIAVMSGLAIIMGKMALLLTAILGLKKLVNGNKEQTTFEIIKQPKYSESHTHSTSFDEEEGYSHHRSDEPNGAQDSFESTGVRVALKIYDDCSKAEGFTSCLKKKAITFVDRLSRMDKFTVTEGVVIQKSAEAPKDGPAITEEQLDNTLPRSSDAKDAALSEMLANKISNFVGSRTIEVALPKISPSELIEEGRKGSGGGGGGGGGKKGGMKGMMNGMMMGIAAKMAALVPLAIAGLFLLAGKALITAKIALLISGIIAIKKLFAQKQAGGGGHGSSSGWQAGGGGGGGGWQSSGGGWDKRSYNEAQNLAYNAYSPK</sequence>
<keyword evidence="4" id="KW-1185">Reference proteome</keyword>
<dbReference type="PANTHER" id="PTHR21879">
    <property type="entry name" value="FI03362P-RELATED-RELATED"/>
    <property type="match status" value="1"/>
</dbReference>
<dbReference type="PANTHER" id="PTHR21879:SF12">
    <property type="entry name" value="OSIRIS 12"/>
    <property type="match status" value="1"/>
</dbReference>
<feature type="transmembrane region" description="Helical" evidence="2">
    <location>
        <begin position="163"/>
        <end position="183"/>
    </location>
</feature>
<feature type="region of interest" description="Disordered" evidence="1">
    <location>
        <begin position="230"/>
        <end position="257"/>
    </location>
</feature>
<evidence type="ECO:0000256" key="1">
    <source>
        <dbReference type="SAM" id="MobiDB-lite"/>
    </source>
</evidence>
<dbReference type="AlphaFoldDB" id="A0A9N9XPD7"/>
<dbReference type="Proteomes" id="UP001153712">
    <property type="component" value="Chromosome 3"/>
</dbReference>
<dbReference type="Pfam" id="PF07898">
    <property type="entry name" value="DUF1676"/>
    <property type="match status" value="2"/>
</dbReference>